<name>A0A2A9DM30_9CORY</name>
<keyword evidence="1" id="KW-0472">Membrane</keyword>
<comment type="caution">
    <text evidence="2">The sequence shown here is derived from an EMBL/GenBank/DDBJ whole genome shotgun (WGS) entry which is preliminary data.</text>
</comment>
<evidence type="ECO:0000313" key="3">
    <source>
        <dbReference type="Proteomes" id="UP000221653"/>
    </source>
</evidence>
<dbReference type="EMBL" id="PDJF01000001">
    <property type="protein sequence ID" value="PFG27758.1"/>
    <property type="molecule type" value="Genomic_DNA"/>
</dbReference>
<proteinExistence type="predicted"/>
<organism evidence="2 3">
    <name type="scientific">Corynebacterium renale</name>
    <dbReference type="NCBI Taxonomy" id="1724"/>
    <lineage>
        <taxon>Bacteria</taxon>
        <taxon>Bacillati</taxon>
        <taxon>Actinomycetota</taxon>
        <taxon>Actinomycetes</taxon>
        <taxon>Mycobacteriales</taxon>
        <taxon>Corynebacteriaceae</taxon>
        <taxon>Corynebacterium</taxon>
    </lineage>
</organism>
<feature type="transmembrane region" description="Helical" evidence="1">
    <location>
        <begin position="14"/>
        <end position="36"/>
    </location>
</feature>
<dbReference type="AlphaFoldDB" id="A0A2A9DM30"/>
<keyword evidence="3" id="KW-1185">Reference proteome</keyword>
<protein>
    <submittedName>
        <fullName evidence="2">Uncharacterized protein</fullName>
    </submittedName>
</protein>
<sequence length="51" mass="5907">MYSWLWRHLPGPTLVKILIVLAALVAIFFLLMEVVYPWVSTQMPYTDVAVN</sequence>
<keyword evidence="1" id="KW-1133">Transmembrane helix</keyword>
<gene>
    <name evidence="2" type="ORF">ATK06_0837</name>
</gene>
<keyword evidence="1" id="KW-0812">Transmembrane</keyword>
<reference evidence="2 3" key="1">
    <citation type="submission" date="2017-10" db="EMBL/GenBank/DDBJ databases">
        <title>Sequencing the genomes of 1000 actinobacteria strains.</title>
        <authorList>
            <person name="Klenk H.-P."/>
        </authorList>
    </citation>
    <scope>NUCLEOTIDE SEQUENCE [LARGE SCALE GENOMIC DNA]</scope>
    <source>
        <strain evidence="2 3">DSM 20688</strain>
    </source>
</reference>
<dbReference type="Proteomes" id="UP000221653">
    <property type="component" value="Unassembled WGS sequence"/>
</dbReference>
<dbReference type="STRING" id="1724.GCA_001044175_02441"/>
<evidence type="ECO:0000313" key="2">
    <source>
        <dbReference type="EMBL" id="PFG27758.1"/>
    </source>
</evidence>
<accession>A0A2A9DM30</accession>
<evidence type="ECO:0000256" key="1">
    <source>
        <dbReference type="SAM" id="Phobius"/>
    </source>
</evidence>
<dbReference type="RefSeq" id="WP_048381138.1">
    <property type="nucleotide sequence ID" value="NZ_LDYE01000009.1"/>
</dbReference>